<dbReference type="AlphaFoldDB" id="A0A2J8A400"/>
<dbReference type="GO" id="GO:0005930">
    <property type="term" value="C:axoneme"/>
    <property type="evidence" value="ECO:0007669"/>
    <property type="project" value="UniProtKB-SubCell"/>
</dbReference>
<dbReference type="GO" id="GO:0019005">
    <property type="term" value="C:SCF ubiquitin ligase complex"/>
    <property type="evidence" value="ECO:0007669"/>
    <property type="project" value="TreeGrafter"/>
</dbReference>
<dbReference type="EMBL" id="PGGS01000190">
    <property type="protein sequence ID" value="PNH07235.1"/>
    <property type="molecule type" value="Genomic_DNA"/>
</dbReference>
<organism evidence="2 3">
    <name type="scientific">Tetrabaena socialis</name>
    <dbReference type="NCBI Taxonomy" id="47790"/>
    <lineage>
        <taxon>Eukaryota</taxon>
        <taxon>Viridiplantae</taxon>
        <taxon>Chlorophyta</taxon>
        <taxon>core chlorophytes</taxon>
        <taxon>Chlorophyceae</taxon>
        <taxon>CS clade</taxon>
        <taxon>Chlamydomonadales</taxon>
        <taxon>Tetrabaenaceae</taxon>
        <taxon>Tetrabaena</taxon>
    </lineage>
</organism>
<reference evidence="2 3" key="1">
    <citation type="journal article" date="2017" name="Mol. Biol. Evol.">
        <title>The 4-celled Tetrabaena socialis nuclear genome reveals the essential components for genetic control of cell number at the origin of multicellularity in the volvocine lineage.</title>
        <authorList>
            <person name="Featherston J."/>
            <person name="Arakaki Y."/>
            <person name="Hanschen E.R."/>
            <person name="Ferris P.J."/>
            <person name="Michod R.E."/>
            <person name="Olson B.J.S.C."/>
            <person name="Nozaki H."/>
            <person name="Durand P.M."/>
        </authorList>
    </citation>
    <scope>NUCLEOTIDE SEQUENCE [LARGE SCALE GENOMIC DNA]</scope>
    <source>
        <strain evidence="2 3">NIES-571</strain>
    </source>
</reference>
<dbReference type="InterPro" id="IPR032675">
    <property type="entry name" value="LRR_dom_sf"/>
</dbReference>
<keyword evidence="3" id="KW-1185">Reference proteome</keyword>
<accession>A0A2J8A400</accession>
<dbReference type="SMART" id="SM00367">
    <property type="entry name" value="LRR_CC"/>
    <property type="match status" value="3"/>
</dbReference>
<dbReference type="GO" id="GO:0031146">
    <property type="term" value="P:SCF-dependent proteasomal ubiquitin-dependent protein catabolic process"/>
    <property type="evidence" value="ECO:0007669"/>
    <property type="project" value="TreeGrafter"/>
</dbReference>
<proteinExistence type="predicted"/>
<dbReference type="Proteomes" id="UP000236333">
    <property type="component" value="Unassembled WGS sequence"/>
</dbReference>
<dbReference type="OrthoDB" id="550575at2759"/>
<dbReference type="PANTHER" id="PTHR13318:SF105">
    <property type="entry name" value="F-BOX_LRR-REPEAT PROTEIN 3"/>
    <property type="match status" value="1"/>
</dbReference>
<evidence type="ECO:0000256" key="1">
    <source>
        <dbReference type="ARBA" id="ARBA00004430"/>
    </source>
</evidence>
<dbReference type="PANTHER" id="PTHR13318">
    <property type="entry name" value="PARTNER OF PAIRED, ISOFORM B-RELATED"/>
    <property type="match status" value="1"/>
</dbReference>
<evidence type="ECO:0000313" key="3">
    <source>
        <dbReference type="Proteomes" id="UP000236333"/>
    </source>
</evidence>
<gene>
    <name evidence="2" type="ORF">TSOC_006352</name>
</gene>
<sequence length="174" mass="19028">MGEGRHGLGRVAELLSWSRTGLVNLFLWTSPTDAITDSGLRALSGLRRLETFRLEGSDSLSNDGWIRFAETHSSLTRVDLVKCPGVTDIGFILSIRQLLRLQRISFVDCPGIDTPSLAALLAFCPHLDHIELQDCSSITLASVRSLLSSVRRPDLDLVYRRGGASRVLHGGNSS</sequence>
<name>A0A2J8A400_9CHLO</name>
<dbReference type="InterPro" id="IPR006553">
    <property type="entry name" value="Leu-rich_rpt_Cys-con_subtyp"/>
</dbReference>
<comment type="caution">
    <text evidence="2">The sequence shown here is derived from an EMBL/GenBank/DDBJ whole genome shotgun (WGS) entry which is preliminary data.</text>
</comment>
<protein>
    <submittedName>
        <fullName evidence="2">Uncharacterized protein</fullName>
    </submittedName>
</protein>
<dbReference type="Gene3D" id="3.80.10.10">
    <property type="entry name" value="Ribonuclease Inhibitor"/>
    <property type="match status" value="1"/>
</dbReference>
<evidence type="ECO:0000313" key="2">
    <source>
        <dbReference type="EMBL" id="PNH07235.1"/>
    </source>
</evidence>
<dbReference type="SUPFAM" id="SSF52047">
    <property type="entry name" value="RNI-like"/>
    <property type="match status" value="1"/>
</dbReference>
<comment type="subcellular location">
    <subcellularLocation>
        <location evidence="1">Cytoplasm</location>
        <location evidence="1">Cytoskeleton</location>
        <location evidence="1">Cilium axoneme</location>
    </subcellularLocation>
</comment>